<evidence type="ECO:0000313" key="9">
    <source>
        <dbReference type="Proteomes" id="UP000001542"/>
    </source>
</evidence>
<dbReference type="InParanoid" id="A2FY68"/>
<dbReference type="GO" id="GO:0007155">
    <property type="term" value="P:cell adhesion"/>
    <property type="evidence" value="ECO:0007669"/>
    <property type="project" value="InterPro"/>
</dbReference>
<evidence type="ECO:0000256" key="2">
    <source>
        <dbReference type="ARBA" id="ARBA00005860"/>
    </source>
</evidence>
<evidence type="ECO:0000256" key="4">
    <source>
        <dbReference type="ARBA" id="ARBA00022723"/>
    </source>
</evidence>
<dbReference type="Gene3D" id="3.90.132.10">
    <property type="entry name" value="Leishmanolysin , domain 2"/>
    <property type="match status" value="2"/>
</dbReference>
<dbReference type="InterPro" id="IPR001577">
    <property type="entry name" value="Peptidase_M8"/>
</dbReference>
<dbReference type="GO" id="GO:0016020">
    <property type="term" value="C:membrane"/>
    <property type="evidence" value="ECO:0007669"/>
    <property type="project" value="InterPro"/>
</dbReference>
<evidence type="ECO:0000313" key="8">
    <source>
        <dbReference type="EMBL" id="EAX90146.1"/>
    </source>
</evidence>
<dbReference type="FunFam" id="3.10.170.20:FF:000003">
    <property type="entry name" value="GP63-like"/>
    <property type="match status" value="1"/>
</dbReference>
<keyword evidence="7" id="KW-0482">Metalloprotease</keyword>
<dbReference type="GO" id="GO:0006508">
    <property type="term" value="P:proteolysis"/>
    <property type="evidence" value="ECO:0007669"/>
    <property type="project" value="UniProtKB-KW"/>
</dbReference>
<dbReference type="KEGG" id="tva:4747826"/>
<dbReference type="VEuPathDB" id="TrichDB:TVAG_413150"/>
<comment type="similarity">
    <text evidence="2">Belongs to the peptidase M8 family.</text>
</comment>
<dbReference type="PANTHER" id="PTHR10942">
    <property type="entry name" value="LEISHMANOLYSIN-LIKE PEPTIDASE"/>
    <property type="match status" value="1"/>
</dbReference>
<proteinExistence type="inferred from homology"/>
<evidence type="ECO:0000256" key="5">
    <source>
        <dbReference type="ARBA" id="ARBA00022801"/>
    </source>
</evidence>
<dbReference type="GO" id="GO:0004222">
    <property type="term" value="F:metalloendopeptidase activity"/>
    <property type="evidence" value="ECO:0007669"/>
    <property type="project" value="InterPro"/>
</dbReference>
<reference evidence="8" key="1">
    <citation type="submission" date="2006-10" db="EMBL/GenBank/DDBJ databases">
        <authorList>
            <person name="Amadeo P."/>
            <person name="Zhao Q."/>
            <person name="Wortman J."/>
            <person name="Fraser-Liggett C."/>
            <person name="Carlton J."/>
        </authorList>
    </citation>
    <scope>NUCLEOTIDE SEQUENCE</scope>
    <source>
        <strain evidence="8">G3</strain>
    </source>
</reference>
<keyword evidence="9" id="KW-1185">Reference proteome</keyword>
<dbReference type="GO" id="GO:0046872">
    <property type="term" value="F:metal ion binding"/>
    <property type="evidence" value="ECO:0007669"/>
    <property type="project" value="UniProtKB-KW"/>
</dbReference>
<dbReference type="Gene3D" id="3.10.170.20">
    <property type="match status" value="1"/>
</dbReference>
<dbReference type="RefSeq" id="XP_001303076.1">
    <property type="nucleotide sequence ID" value="XM_001303075.1"/>
</dbReference>
<dbReference type="STRING" id="5722.A2FY68"/>
<reference evidence="8" key="2">
    <citation type="journal article" date="2007" name="Science">
        <title>Draft genome sequence of the sexually transmitted pathogen Trichomonas vaginalis.</title>
        <authorList>
            <person name="Carlton J.M."/>
            <person name="Hirt R.P."/>
            <person name="Silva J.C."/>
            <person name="Delcher A.L."/>
            <person name="Schatz M."/>
            <person name="Zhao Q."/>
            <person name="Wortman J.R."/>
            <person name="Bidwell S.L."/>
            <person name="Alsmark U.C.M."/>
            <person name="Besteiro S."/>
            <person name="Sicheritz-Ponten T."/>
            <person name="Noel C.J."/>
            <person name="Dacks J.B."/>
            <person name="Foster P.G."/>
            <person name="Simillion C."/>
            <person name="Van de Peer Y."/>
            <person name="Miranda-Saavedra D."/>
            <person name="Barton G.J."/>
            <person name="Westrop G.D."/>
            <person name="Mueller S."/>
            <person name="Dessi D."/>
            <person name="Fiori P.L."/>
            <person name="Ren Q."/>
            <person name="Paulsen I."/>
            <person name="Zhang H."/>
            <person name="Bastida-Corcuera F.D."/>
            <person name="Simoes-Barbosa A."/>
            <person name="Brown M.T."/>
            <person name="Hayes R.D."/>
            <person name="Mukherjee M."/>
            <person name="Okumura C.Y."/>
            <person name="Schneider R."/>
            <person name="Smith A.J."/>
            <person name="Vanacova S."/>
            <person name="Villalvazo M."/>
            <person name="Haas B.J."/>
            <person name="Pertea M."/>
            <person name="Feldblyum T.V."/>
            <person name="Utterback T.R."/>
            <person name="Shu C.L."/>
            <person name="Osoegawa K."/>
            <person name="de Jong P.J."/>
            <person name="Hrdy I."/>
            <person name="Horvathova L."/>
            <person name="Zubacova Z."/>
            <person name="Dolezal P."/>
            <person name="Malik S.B."/>
            <person name="Logsdon J.M. Jr."/>
            <person name="Henze K."/>
            <person name="Gupta A."/>
            <person name="Wang C.C."/>
            <person name="Dunne R.L."/>
            <person name="Upcroft J.A."/>
            <person name="Upcroft P."/>
            <person name="White O."/>
            <person name="Salzberg S.L."/>
            <person name="Tang P."/>
            <person name="Chiu C.-H."/>
            <person name="Lee Y.-S."/>
            <person name="Embley T.M."/>
            <person name="Coombs G.H."/>
            <person name="Mottram J.C."/>
            <person name="Tachezy J."/>
            <person name="Fraser-Liggett C.M."/>
            <person name="Johnson P.J."/>
        </authorList>
    </citation>
    <scope>NUCLEOTIDE SEQUENCE [LARGE SCALE GENOMIC DNA]</scope>
    <source>
        <strain evidence="8">G3</strain>
    </source>
</reference>
<dbReference type="VEuPathDB" id="TrichDB:TVAGG3_0193130"/>
<keyword evidence="4" id="KW-0479">Metal-binding</keyword>
<protein>
    <submittedName>
        <fullName evidence="8">Uncharacterized protein</fullName>
    </submittedName>
</protein>
<dbReference type="PANTHER" id="PTHR10942:SF0">
    <property type="entry name" value="LEISHMANOLYSIN-LIKE PEPTIDASE"/>
    <property type="match status" value="1"/>
</dbReference>
<evidence type="ECO:0000256" key="3">
    <source>
        <dbReference type="ARBA" id="ARBA00022670"/>
    </source>
</evidence>
<dbReference type="FunFam" id="3.90.132.10:FF:000017">
    <property type="entry name" value="Uncharacterized protein"/>
    <property type="match status" value="1"/>
</dbReference>
<accession>A2FY68</accession>
<gene>
    <name evidence="8" type="ORF">TVAG_413150</name>
</gene>
<dbReference type="SUPFAM" id="SSF55486">
    <property type="entry name" value="Metalloproteases ('zincins'), catalytic domain"/>
    <property type="match status" value="1"/>
</dbReference>
<keyword evidence="3" id="KW-0645">Protease</keyword>
<sequence>MVMSPSLYKHFHTARTNIPYEEIICEFRKYNRTFRILVSPYAHNFGTRHYKVEKFEGDDSSCPSGIVLENVANYTNGSESIIYNGDIGSPQSINAIGGQFGRLTDVTMAFFLDSGNYEIDWKKGRPIVYGNPDSIDGVIRKGWPISPPLTTYPEYFYDPNDPNDTISFDFNGWFYSIPNETINCSNLDNQTDFSAIDYCNAPDYYNPNNGTNWSLNQYYDRQFIRLPDYGCAKGTATIPGLTHFTNDYCSSYQCNRYTSFTLDIIVNEETQEKKIITCSEEGQTHDFKRCINSTNCYNNRTVKCPSPERFCRTREVLDSYFTSDPFQNVLFPTPRPTPAASPPPSPMMTPAATPTITIDERFQPIRITHDYRLINKTIVDNEMCNSIGESKTNVFGTHTCTENDMITTEKYRVFYETCENVRNYLQNFLRVIPRKTSITTSKHSWSNTYQGGETITNSDLHFIFHGMPIGSGYSSIQIGNTYEIPSYYTYQIHFFVDPSSIPQYPSDDSGINSTFYYSILKSILSKLTTTSPTLSHLHPKFSTTYYPNPFCSFNANGIDFKVLTTPYAHGFAKKYYGTETFEGNVTCPSGILVDSSGSPLPIIYLQDILCNGLQRDSGPYSRVTDVTMAYLLDSGNYEVDWRYAKPMIYANKDYVNGNFIPNWPLGPPASTLPKWTFFNPANESLCVGFEFNWWGCPETNNKIDCSINQNLEFCKHKDYYDPFGNEIPGKSYYSYQNNNLPVYFCDKYQAVIPGMVDNHRVYDKCGYYYCADDYSSFVIDLTTDIPSKTIYKLNCTYEGQNYSFRQTNNVYYVDRTVYCPDPQRFCRIRNDYYKSFESNPFEGFIPFATAQPTPLITPYRTNALTPKVTPYMTQVQTPHSTSQETPVFTPQITNKETPFVTNFQTPFITEFQTPVFTQKETPYETHFMTAAETPFTTAFQTPFLTNYMTPVLTPYGTMSQTQGETMFQTAFETPFYTHAHTNKETPFETPYISKFLTPFQTNAITPAETPYTTAQNTPQLTPVETPLITPQITVLKLKSDMKKYSDRSSMVELILIPVYYSLS</sequence>
<dbReference type="Proteomes" id="UP000001542">
    <property type="component" value="Unassembled WGS sequence"/>
</dbReference>
<evidence type="ECO:0000256" key="6">
    <source>
        <dbReference type="ARBA" id="ARBA00022833"/>
    </source>
</evidence>
<keyword evidence="5" id="KW-0378">Hydrolase</keyword>
<dbReference type="GO" id="GO:0008233">
    <property type="term" value="F:peptidase activity"/>
    <property type="evidence" value="ECO:0000318"/>
    <property type="project" value="GO_Central"/>
</dbReference>
<dbReference type="EMBL" id="DS114133">
    <property type="protein sequence ID" value="EAX90146.1"/>
    <property type="molecule type" value="Genomic_DNA"/>
</dbReference>
<dbReference type="AlphaFoldDB" id="A2FY68"/>
<evidence type="ECO:0000256" key="1">
    <source>
        <dbReference type="ARBA" id="ARBA00001947"/>
    </source>
</evidence>
<dbReference type="GO" id="GO:0005737">
    <property type="term" value="C:cytoplasm"/>
    <property type="evidence" value="ECO:0000318"/>
    <property type="project" value="GO_Central"/>
</dbReference>
<keyword evidence="6" id="KW-0862">Zinc</keyword>
<evidence type="ECO:0000256" key="7">
    <source>
        <dbReference type="ARBA" id="ARBA00023049"/>
    </source>
</evidence>
<comment type="cofactor">
    <cofactor evidence="1">
        <name>Zn(2+)</name>
        <dbReference type="ChEBI" id="CHEBI:29105"/>
    </cofactor>
</comment>
<dbReference type="FunFam" id="3.90.132.10:FF:000004">
    <property type="entry name" value="GP63-like"/>
    <property type="match status" value="1"/>
</dbReference>
<name>A2FY68_TRIV3</name>
<organism evidence="8 9">
    <name type="scientific">Trichomonas vaginalis (strain ATCC PRA-98 / G3)</name>
    <dbReference type="NCBI Taxonomy" id="412133"/>
    <lineage>
        <taxon>Eukaryota</taxon>
        <taxon>Metamonada</taxon>
        <taxon>Parabasalia</taxon>
        <taxon>Trichomonadida</taxon>
        <taxon>Trichomonadidae</taxon>
        <taxon>Trichomonas</taxon>
    </lineage>
</organism>